<dbReference type="RefSeq" id="WP_111836270.1">
    <property type="nucleotide sequence ID" value="NZ_UAPQ01000006.1"/>
</dbReference>
<gene>
    <name evidence="1" type="ORF">NCTC11535_00988</name>
</gene>
<proteinExistence type="predicted"/>
<sequence>MTSPNLGQNAESASCESRPAALPAWLRQQLRCPVTGEELADGIDSDGAPVLLSPSAGLSYPVRDGVPVLLPHEAKGLSYCRPAKLLRAVNKRALTR</sequence>
<protein>
    <recommendedName>
        <fullName evidence="3">Tetraacyldisaccharide 4'-kinase</fullName>
    </recommendedName>
</protein>
<name>A0ABY1VMK8_9ACTO</name>
<evidence type="ECO:0000313" key="1">
    <source>
        <dbReference type="EMBL" id="SPT53325.1"/>
    </source>
</evidence>
<reference evidence="1 2" key="1">
    <citation type="submission" date="2018-06" db="EMBL/GenBank/DDBJ databases">
        <authorList>
            <consortium name="Pathogen Informatics"/>
            <person name="Doyle S."/>
        </authorList>
    </citation>
    <scope>NUCLEOTIDE SEQUENCE [LARGE SCALE GENOMIC DNA]</scope>
    <source>
        <strain evidence="1 2">NCTC11535</strain>
    </source>
</reference>
<dbReference type="EMBL" id="UAPQ01000006">
    <property type="protein sequence ID" value="SPT53325.1"/>
    <property type="molecule type" value="Genomic_DNA"/>
</dbReference>
<accession>A0ABY1VMK8</accession>
<comment type="caution">
    <text evidence="1">The sequence shown here is derived from an EMBL/GenBank/DDBJ whole genome shotgun (WGS) entry which is preliminary data.</text>
</comment>
<keyword evidence="2" id="KW-1185">Reference proteome</keyword>
<organism evidence="1 2">
    <name type="scientific">Actinomyces bovis</name>
    <dbReference type="NCBI Taxonomy" id="1658"/>
    <lineage>
        <taxon>Bacteria</taxon>
        <taxon>Bacillati</taxon>
        <taxon>Actinomycetota</taxon>
        <taxon>Actinomycetes</taxon>
        <taxon>Actinomycetales</taxon>
        <taxon>Actinomycetaceae</taxon>
        <taxon>Actinomyces</taxon>
    </lineage>
</organism>
<dbReference type="Gene3D" id="2.20.25.10">
    <property type="match status" value="1"/>
</dbReference>
<evidence type="ECO:0008006" key="3">
    <source>
        <dbReference type="Google" id="ProtNLM"/>
    </source>
</evidence>
<evidence type="ECO:0000313" key="2">
    <source>
        <dbReference type="Proteomes" id="UP000250006"/>
    </source>
</evidence>
<dbReference type="SUPFAM" id="SSF158997">
    <property type="entry name" value="Trm112p-like"/>
    <property type="match status" value="1"/>
</dbReference>
<dbReference type="Proteomes" id="UP000250006">
    <property type="component" value="Unassembled WGS sequence"/>
</dbReference>